<evidence type="ECO:0008006" key="3">
    <source>
        <dbReference type="Google" id="ProtNLM"/>
    </source>
</evidence>
<proteinExistence type="predicted"/>
<name>A0ABM9DAA8_9BACT</name>
<sequence>MTAKDNEIQFTVNLETELLERLKAMAEHAGLSRHKLMVNLLTTGIEEIEALEYVGIFQVALIIRNATESKDKADSRKSDENKASEMPIPLRISKAIVDRLDRLADRGDIKRQRLARNILEVGLEELETAKKYGLTHLAKKIRDMHDLFTDVLSMGRQAFFAGKEVKGK</sequence>
<evidence type="ECO:0000313" key="1">
    <source>
        <dbReference type="EMBL" id="CAH2031720.1"/>
    </source>
</evidence>
<dbReference type="EMBL" id="OW150024">
    <property type="protein sequence ID" value="CAH2031720.1"/>
    <property type="molecule type" value="Genomic_DNA"/>
</dbReference>
<gene>
    <name evidence="1" type="ORF">GEAMG1_1888</name>
</gene>
<reference evidence="1 2" key="1">
    <citation type="submission" date="2022-03" db="EMBL/GenBank/DDBJ databases">
        <authorList>
            <person name="Koch H."/>
        </authorList>
    </citation>
    <scope>NUCLEOTIDE SEQUENCE [LARGE SCALE GENOMIC DNA]</scope>
    <source>
        <strain evidence="1 2">G1</strain>
    </source>
</reference>
<evidence type="ECO:0000313" key="2">
    <source>
        <dbReference type="Proteomes" id="UP001295463"/>
    </source>
</evidence>
<keyword evidence="2" id="KW-1185">Reference proteome</keyword>
<protein>
    <recommendedName>
        <fullName evidence="3">Ribbon-helix-helix protein CopG domain-containing protein</fullName>
    </recommendedName>
</protein>
<accession>A0ABM9DAA8</accession>
<dbReference type="RefSeq" id="WP_305732524.1">
    <property type="nucleotide sequence ID" value="NZ_OW150024.1"/>
</dbReference>
<organism evidence="1 2">
    <name type="scientific">Trichlorobacter ammonificans</name>
    <dbReference type="NCBI Taxonomy" id="2916410"/>
    <lineage>
        <taxon>Bacteria</taxon>
        <taxon>Pseudomonadati</taxon>
        <taxon>Thermodesulfobacteriota</taxon>
        <taxon>Desulfuromonadia</taxon>
        <taxon>Geobacterales</taxon>
        <taxon>Geobacteraceae</taxon>
        <taxon>Trichlorobacter</taxon>
    </lineage>
</organism>
<dbReference type="Proteomes" id="UP001295463">
    <property type="component" value="Chromosome"/>
</dbReference>